<proteinExistence type="inferred from homology"/>
<dbReference type="STRING" id="610130.Closa_4205"/>
<feature type="transmembrane region" description="Helical" evidence="8">
    <location>
        <begin position="393"/>
        <end position="415"/>
    </location>
</feature>
<dbReference type="EMBL" id="CP002109">
    <property type="protein sequence ID" value="ADL06707.1"/>
    <property type="molecule type" value="Genomic_DNA"/>
</dbReference>
<name>D9R3I6_LACSW</name>
<evidence type="ECO:0000313" key="11">
    <source>
        <dbReference type="Proteomes" id="UP000001662"/>
    </source>
</evidence>
<feature type="transmembrane region" description="Helical" evidence="8">
    <location>
        <begin position="291"/>
        <end position="320"/>
    </location>
</feature>
<feature type="transmembrane region" description="Helical" evidence="8">
    <location>
        <begin position="147"/>
        <end position="168"/>
    </location>
</feature>
<dbReference type="RefSeq" id="WP_013274759.1">
    <property type="nucleotide sequence ID" value="NC_014376.1"/>
</dbReference>
<accession>D9R3I6</accession>
<feature type="transmembrane region" description="Helical" evidence="8">
    <location>
        <begin position="96"/>
        <end position="118"/>
    </location>
</feature>
<evidence type="ECO:0000256" key="7">
    <source>
        <dbReference type="ARBA" id="ARBA00023136"/>
    </source>
</evidence>
<dbReference type="OrthoDB" id="9782004at2"/>
<dbReference type="Gene3D" id="1.10.3720.10">
    <property type="entry name" value="MetI-like"/>
    <property type="match status" value="2"/>
</dbReference>
<dbReference type="InterPro" id="IPR035906">
    <property type="entry name" value="MetI-like_sf"/>
</dbReference>
<dbReference type="HOGENOM" id="CLU_021838_1_0_9"/>
<dbReference type="SUPFAM" id="SSF161098">
    <property type="entry name" value="MetI-like"/>
    <property type="match status" value="2"/>
</dbReference>
<keyword evidence="11" id="KW-1185">Reference proteome</keyword>
<comment type="similarity">
    <text evidence="8">Belongs to the binding-protein-dependent transport system permease family.</text>
</comment>
<keyword evidence="4" id="KW-0997">Cell inner membrane</keyword>
<keyword evidence="2 8" id="KW-0813">Transport</keyword>
<evidence type="ECO:0000256" key="4">
    <source>
        <dbReference type="ARBA" id="ARBA00022519"/>
    </source>
</evidence>
<feature type="transmembrane region" description="Helical" evidence="8">
    <location>
        <begin position="421"/>
        <end position="437"/>
    </location>
</feature>
<dbReference type="PANTHER" id="PTHR43357">
    <property type="entry name" value="INNER MEMBRANE ABC TRANSPORTER PERMEASE PROTEIN YDCV"/>
    <property type="match status" value="1"/>
</dbReference>
<evidence type="ECO:0000256" key="6">
    <source>
        <dbReference type="ARBA" id="ARBA00022989"/>
    </source>
</evidence>
<reference evidence="10" key="1">
    <citation type="submission" date="2010-07" db="EMBL/GenBank/DDBJ databases">
        <title>Complete sequence of Clostridium saccharolyticum WM1.</title>
        <authorList>
            <consortium name="US DOE Joint Genome Institute"/>
            <person name="Lucas S."/>
            <person name="Copeland A."/>
            <person name="Lapidus A."/>
            <person name="Cheng J.-F."/>
            <person name="Bruce D."/>
            <person name="Goodwin L."/>
            <person name="Pitluck S."/>
            <person name="Chertkov O."/>
            <person name="Detter J.C."/>
            <person name="Han C."/>
            <person name="Tapia R."/>
            <person name="Land M."/>
            <person name="Hauser L."/>
            <person name="Chang Y.-J."/>
            <person name="Jeffries C."/>
            <person name="Kyrpides N."/>
            <person name="Ivanova N."/>
            <person name="Mikhailova N."/>
            <person name="Mouttaki H."/>
            <person name="Lin L."/>
            <person name="Zhou J."/>
            <person name="Hemme C.L."/>
            <person name="Woyke T."/>
        </authorList>
    </citation>
    <scope>NUCLEOTIDE SEQUENCE [LARGE SCALE GENOMIC DNA]</scope>
    <source>
        <strain evidence="10">WM1</strain>
    </source>
</reference>
<feature type="domain" description="ABC transmembrane type-1" evidence="9">
    <location>
        <begin position="60"/>
        <end position="266"/>
    </location>
</feature>
<comment type="subcellular location">
    <subcellularLocation>
        <location evidence="1">Cell inner membrane</location>
        <topology evidence="1">Multi-pass membrane protein</topology>
    </subcellularLocation>
    <subcellularLocation>
        <location evidence="8">Cell membrane</location>
        <topology evidence="8">Multi-pass membrane protein</topology>
    </subcellularLocation>
</comment>
<feature type="transmembrane region" description="Helical" evidence="8">
    <location>
        <begin position="64"/>
        <end position="84"/>
    </location>
</feature>
<dbReference type="Pfam" id="PF00528">
    <property type="entry name" value="BPD_transp_1"/>
    <property type="match status" value="2"/>
</dbReference>
<feature type="transmembrane region" description="Helical" evidence="8">
    <location>
        <begin position="529"/>
        <end position="550"/>
    </location>
</feature>
<dbReference type="PaxDb" id="610130-Closa_4205"/>
<organism evidence="10 11">
    <name type="scientific">Lacrimispora saccharolytica (strain ATCC 35040 / DSM 2544 / NRCC 2533 / WM1)</name>
    <name type="common">Clostridium saccharolyticum</name>
    <dbReference type="NCBI Taxonomy" id="610130"/>
    <lineage>
        <taxon>Bacteria</taxon>
        <taxon>Bacillati</taxon>
        <taxon>Bacillota</taxon>
        <taxon>Clostridia</taxon>
        <taxon>Lachnospirales</taxon>
        <taxon>Lachnospiraceae</taxon>
        <taxon>Lacrimispora</taxon>
    </lineage>
</organism>
<feature type="transmembrane region" description="Helical" evidence="8">
    <location>
        <begin position="478"/>
        <end position="497"/>
    </location>
</feature>
<evidence type="ECO:0000313" key="10">
    <source>
        <dbReference type="EMBL" id="ADL06707.1"/>
    </source>
</evidence>
<feature type="transmembrane region" description="Helical" evidence="8">
    <location>
        <begin position="248"/>
        <end position="270"/>
    </location>
</feature>
<keyword evidence="3" id="KW-1003">Cell membrane</keyword>
<dbReference type="GO" id="GO:0055085">
    <property type="term" value="P:transmembrane transport"/>
    <property type="evidence" value="ECO:0007669"/>
    <property type="project" value="InterPro"/>
</dbReference>
<evidence type="ECO:0000256" key="5">
    <source>
        <dbReference type="ARBA" id="ARBA00022692"/>
    </source>
</evidence>
<feature type="domain" description="ABC transmembrane type-1" evidence="9">
    <location>
        <begin position="357"/>
        <end position="550"/>
    </location>
</feature>
<evidence type="ECO:0000259" key="9">
    <source>
        <dbReference type="PROSITE" id="PS50928"/>
    </source>
</evidence>
<evidence type="ECO:0000256" key="1">
    <source>
        <dbReference type="ARBA" id="ARBA00004429"/>
    </source>
</evidence>
<evidence type="ECO:0000256" key="3">
    <source>
        <dbReference type="ARBA" id="ARBA00022475"/>
    </source>
</evidence>
<dbReference type="CDD" id="cd06261">
    <property type="entry name" value="TM_PBP2"/>
    <property type="match status" value="2"/>
</dbReference>
<dbReference type="InterPro" id="IPR000515">
    <property type="entry name" value="MetI-like"/>
</dbReference>
<dbReference type="AlphaFoldDB" id="D9R3I6"/>
<keyword evidence="5 8" id="KW-0812">Transmembrane</keyword>
<dbReference type="PROSITE" id="PS50928">
    <property type="entry name" value="ABC_TM1"/>
    <property type="match status" value="2"/>
</dbReference>
<protein>
    <submittedName>
        <fullName evidence="10">Binding-protein-dependent transport systems inner membrane component</fullName>
    </submittedName>
</protein>
<dbReference type="KEGG" id="csh:Closa_4205"/>
<dbReference type="Proteomes" id="UP000001662">
    <property type="component" value="Chromosome"/>
</dbReference>
<sequence>MKRLKDPWIYLTSLFVILSIVAIIIPMFWIFASAVMPKEGGISLINFVKFFTERTTKSAFKNSLILTAVITPVTALIGVPIAYFMARYKIRNKNLIITLITMASCAPPFLGAQAWVILLKRFGFFNWLIQLTTGIDVPFRLKGIPGIVWVNIWPLSALVFLTCYEAFIAQDPAHKEASLILGGNKIDTLLKIELPLALPGILTGLLMAGLGAFSDFGAPYMLGGEFPVMPVVIYNEFVSEMGGNLSKAAAAGIIMLLIAGAFLTLQRIILAGKAYSSISAKRYEEKTPGRLLGFVITFIVFLYVIISFMPHITLLVYSLFRFKNGKPVIDFAANGLPIIRLTLENYYHLFSHYYRPILMTFFMCGLATVLNIVVGVGIAFIIVRKRYKLFSPFLNFSVIIPYVVPGMTMAIGYIVVFNKPPIVLTGTWIILVLSYFIRKLQFSVKNAEAALYQVHPSLEEAALMVGAKPGRVFIDVTLKLMMGGVLSGSALAFTQIMTEFSTNIMLYRPPWENMVVVIFQKAMSANTDFGIASSMAVLLMIFVFVPMYLLSRMGRENVKFQEKG</sequence>
<keyword evidence="7 8" id="KW-0472">Membrane</keyword>
<keyword evidence="6 8" id="KW-1133">Transmembrane helix</keyword>
<feature type="transmembrane region" description="Helical" evidence="8">
    <location>
        <begin position="7"/>
        <end position="31"/>
    </location>
</feature>
<gene>
    <name evidence="10" type="ordered locus">Closa_4205</name>
</gene>
<feature type="transmembrane region" description="Helical" evidence="8">
    <location>
        <begin position="357"/>
        <end position="381"/>
    </location>
</feature>
<evidence type="ECO:0000256" key="2">
    <source>
        <dbReference type="ARBA" id="ARBA00022448"/>
    </source>
</evidence>
<dbReference type="eggNOG" id="COG1178">
    <property type="taxonomic scope" value="Bacteria"/>
</dbReference>
<evidence type="ECO:0000256" key="8">
    <source>
        <dbReference type="RuleBase" id="RU363032"/>
    </source>
</evidence>
<dbReference type="PANTHER" id="PTHR43357:SF3">
    <property type="entry name" value="FE(3+)-TRANSPORT SYSTEM PERMEASE PROTEIN FBPB 2"/>
    <property type="match status" value="1"/>
</dbReference>
<feature type="transmembrane region" description="Helical" evidence="8">
    <location>
        <begin position="189"/>
        <end position="213"/>
    </location>
</feature>
<dbReference type="GO" id="GO:0005886">
    <property type="term" value="C:plasma membrane"/>
    <property type="evidence" value="ECO:0007669"/>
    <property type="project" value="UniProtKB-SubCell"/>
</dbReference>